<proteinExistence type="predicted"/>
<dbReference type="GeneTree" id="ENSGT00390000014215"/>
<reference evidence="2" key="4">
    <citation type="submission" date="2025-09" db="UniProtKB">
        <authorList>
            <consortium name="Ensembl"/>
        </authorList>
    </citation>
    <scope>IDENTIFICATION</scope>
</reference>
<evidence type="ECO:0000313" key="3">
    <source>
        <dbReference type="Proteomes" id="UP000008227"/>
    </source>
</evidence>
<dbReference type="InterPro" id="IPR028001">
    <property type="entry name" value="SAXO5"/>
</dbReference>
<dbReference type="PaxDb" id="9823-ENSSSCP00000014422"/>
<reference evidence="2" key="3">
    <citation type="submission" date="2025-08" db="UniProtKB">
        <authorList>
            <consortium name="Ensembl"/>
        </authorList>
    </citation>
    <scope>IDENTIFICATION</scope>
</reference>
<accession>F1SCJ3</accession>
<sequence length="538" mass="59616">MPGTKKGIKGSIVPWGHFLSPVSAPSQVALGSALATGALLPCPMSRLDFLKASHFALGPDPRLQVGATQSTSHRDFPAYPGVTPGPLCQPPPCASLFQRDTRGGGQEHVSETHCRYAPPSAPPARELERELTRERTLTMQATHLHVHADARSRTGLSTMRSDFGWPEPPARASEQIRGARLIFDRDSVPPGDRAKLRLPSTTYQEFFPLRDVCLKPRYLSYNLGGPSPLKWDQRREVDTTSYQTQFRALPGPPALMCKRASSSIELGDLKIGYGPMCAEQKQAYRPQVLPPDRYDKAQASAHIHCVNICPGDGLFHDSTTMGEYFYAREPEPLVLHHDQTPESHILEGNGCPGPGSLTTSMHFFHGQPLPVTKQPSRHVPHEELPSHITLGEPSLLGQFFQTTMGTDYYPAGMQKPKKAPNLHWQRSNLPEGTGEPDFLTMNQKMLKPHRTAPAAVTEEMLQRCKDSHLEPPLGRQRFFSTLNKDKFAFKYQGPVVLRRDNFQESHLPLGSLHHWGCGAGKGDPRAPQGPVYPCRSQQ</sequence>
<dbReference type="GlyGen" id="F1SCJ3">
    <property type="glycosylation" value="1 site"/>
</dbReference>
<name>F1SCJ3_PIG</name>
<feature type="region of interest" description="Disordered" evidence="1">
    <location>
        <begin position="100"/>
        <end position="125"/>
    </location>
</feature>
<dbReference type="eggNOG" id="ENOG502S3A0">
    <property type="taxonomic scope" value="Eukaryota"/>
</dbReference>
<evidence type="ECO:0000313" key="2">
    <source>
        <dbReference type="Ensembl" id="ENSSSCP00000014422.3"/>
    </source>
</evidence>
<dbReference type="FunCoup" id="F1SCJ3">
    <property type="interactions" value="269"/>
</dbReference>
<evidence type="ECO:0000256" key="1">
    <source>
        <dbReference type="SAM" id="MobiDB-lite"/>
    </source>
</evidence>
<keyword evidence="3" id="KW-1185">Reference proteome</keyword>
<dbReference type="PANTHER" id="PTHR34828:SF1">
    <property type="entry name" value="TESTIS-EXPRESSED PROTEIN 45"/>
    <property type="match status" value="1"/>
</dbReference>
<dbReference type="AlphaFoldDB" id="F1SCJ3"/>
<dbReference type="Ensembl" id="ENSSSCT00000014823.4">
    <property type="protein sequence ID" value="ENSSSCP00000014422.3"/>
    <property type="gene ID" value="ENSSSCG00000013571.5"/>
</dbReference>
<dbReference type="Proteomes" id="UP000008227">
    <property type="component" value="Chromosome 2"/>
</dbReference>
<reference evidence="2" key="2">
    <citation type="journal article" date="2020" name="Gigascience">
        <title>An improved pig reference genome sequence to enable pig genetics and genomics research.</title>
        <authorList>
            <person name="Warr A."/>
            <person name="Affara N."/>
            <person name="Aken B."/>
            <person name="Beiki H."/>
            <person name="Bickhart D.M."/>
            <person name="Billis K."/>
            <person name="Chow W."/>
            <person name="Eory L."/>
            <person name="Finlayson H.A."/>
            <person name="Flicek P."/>
            <person name="Giron C.G."/>
            <person name="Griffin D.K."/>
            <person name="Hall R."/>
            <person name="Hannum G."/>
            <person name="Hourlier T."/>
            <person name="Howe K."/>
            <person name="Hume D.A."/>
            <person name="Izuogu O."/>
            <person name="Kim K."/>
            <person name="Koren S."/>
            <person name="Liu H."/>
            <person name="Manchanda N."/>
            <person name="Martin F.J."/>
            <person name="Nonneman D.J."/>
            <person name="O'Connor R.E."/>
            <person name="Phillippy A.M."/>
            <person name="Rohrer G.A."/>
            <person name="Rosen B.D."/>
            <person name="Rund L.A."/>
            <person name="Sargent C.A."/>
            <person name="Schook L.B."/>
            <person name="Schroeder S.G."/>
            <person name="Schwartz A.S."/>
            <person name="Skinner B.M."/>
            <person name="Talbot R."/>
            <person name="Tseng E."/>
            <person name="Tuggle C.K."/>
            <person name="Watson M."/>
            <person name="Smith T.P.L."/>
            <person name="Archibald A.L."/>
        </authorList>
    </citation>
    <scope>NUCLEOTIDE SEQUENCE [LARGE SCALE GENOMIC DNA]</scope>
    <source>
        <strain evidence="2">Duroc</strain>
    </source>
</reference>
<organism evidence="2 3">
    <name type="scientific">Sus scrofa</name>
    <name type="common">Pig</name>
    <dbReference type="NCBI Taxonomy" id="9823"/>
    <lineage>
        <taxon>Eukaryota</taxon>
        <taxon>Metazoa</taxon>
        <taxon>Chordata</taxon>
        <taxon>Craniata</taxon>
        <taxon>Vertebrata</taxon>
        <taxon>Euteleostomi</taxon>
        <taxon>Mammalia</taxon>
        <taxon>Eutheria</taxon>
        <taxon>Laurasiatheria</taxon>
        <taxon>Artiodactyla</taxon>
        <taxon>Suina</taxon>
        <taxon>Suidae</taxon>
        <taxon>Sus</taxon>
    </lineage>
</organism>
<dbReference type="Bgee" id="ENSSSCG00000013571">
    <property type="expression patterns" value="Expressed in testis"/>
</dbReference>
<protein>
    <submittedName>
        <fullName evidence="2">Stabilizer of axonemal microtubules 5</fullName>
    </submittedName>
</protein>
<gene>
    <name evidence="2" type="primary">SAXO5</name>
</gene>
<reference evidence="3" key="1">
    <citation type="submission" date="2009-11" db="EMBL/GenBank/DDBJ databases">
        <authorList>
            <consortium name="Porcine genome sequencing project"/>
        </authorList>
    </citation>
    <scope>NUCLEOTIDE SEQUENCE [LARGE SCALE GENOMIC DNA]</scope>
    <source>
        <strain evidence="3">Duroc</strain>
    </source>
</reference>
<dbReference type="InParanoid" id="F1SCJ3"/>
<dbReference type="PANTHER" id="PTHR34828">
    <property type="entry name" value="TESTIS-EXPRESSED PROTEIN 45"/>
    <property type="match status" value="1"/>
</dbReference>
<dbReference type="HOGENOM" id="CLU_041675_0_0_1"/>
<dbReference type="Pfam" id="PF15373">
    <property type="entry name" value="SAXO5-like"/>
    <property type="match status" value="1"/>
</dbReference>